<evidence type="ECO:0000256" key="4">
    <source>
        <dbReference type="ARBA" id="ARBA00022958"/>
    </source>
</evidence>
<organism evidence="7">
    <name type="scientific">Vitis vinifera</name>
    <name type="common">Grape</name>
    <dbReference type="NCBI Taxonomy" id="29760"/>
    <lineage>
        <taxon>Eukaryota</taxon>
        <taxon>Viridiplantae</taxon>
        <taxon>Streptophyta</taxon>
        <taxon>Embryophyta</taxon>
        <taxon>Tracheophyta</taxon>
        <taxon>Spermatophyta</taxon>
        <taxon>Magnoliopsida</taxon>
        <taxon>eudicotyledons</taxon>
        <taxon>Gunneridae</taxon>
        <taxon>Pentapetalae</taxon>
        <taxon>rosids</taxon>
        <taxon>Vitales</taxon>
        <taxon>Vitaceae</taxon>
        <taxon>Viteae</taxon>
        <taxon>Vitis</taxon>
    </lineage>
</organism>
<keyword evidence="6" id="KW-0812">Transmembrane</keyword>
<accession>A5C282</accession>
<keyword evidence="2" id="KW-0631">Potassium channel</keyword>
<dbReference type="GO" id="GO:0034702">
    <property type="term" value="C:monoatomic ion channel complex"/>
    <property type="evidence" value="ECO:0007669"/>
    <property type="project" value="UniProtKB-KW"/>
</dbReference>
<keyword evidence="3" id="KW-0813">Transport</keyword>
<proteinExistence type="predicted"/>
<dbReference type="InterPro" id="IPR045319">
    <property type="entry name" value="KAT/AKT"/>
</dbReference>
<dbReference type="PANTHER" id="PTHR45743:SF3">
    <property type="entry name" value="POTASSIUM CHANNEL SKOR"/>
    <property type="match status" value="1"/>
</dbReference>
<evidence type="ECO:0000256" key="3">
    <source>
        <dbReference type="ARBA" id="ARBA00022882"/>
    </source>
</evidence>
<dbReference type="EMBL" id="AM479461">
    <property type="protein sequence ID" value="CAN72969.1"/>
    <property type="molecule type" value="Genomic_DNA"/>
</dbReference>
<evidence type="ECO:0000256" key="5">
    <source>
        <dbReference type="ARBA" id="ARBA00023303"/>
    </source>
</evidence>
<keyword evidence="6" id="KW-0472">Membrane</keyword>
<evidence type="ECO:0000256" key="6">
    <source>
        <dbReference type="SAM" id="Phobius"/>
    </source>
</evidence>
<gene>
    <name evidence="7" type="ORF">VITISV_005295</name>
</gene>
<sequence>MANVVSLYEPLYVVLRLVDSKVVPTMPFVNELMQILNLLNLIIAYFLNPRFQYRHGVGSDPNLLQVVHDVFVKLDPTIESLDQLGNDLKLRNIETENDQVVEKDYIDLLDISAKMVGNPDPRITAYVQEFGVDVEHVLFKKVHSQSSRPNVAGTYTFGYNGSRTGIDDEGDIRKHQQCQYPGANIPMGLSGPCFELIYRVGMSCEGHISCRFTFVPKGVLVIMQGCTREFETFSKNHNALTNEFFLSKRHERKRGRIEPDARWYRRWTKFILLRAVYSSFFTPMEFGFFRGLPKDLVFLDIAGQIAFLIDIVLQFFLAYRDTHTYRMVYKRTSIALRIVKLIAVELYCAYTAACIFYYLATTLPQSEEGYTWIGNLKLGDYTYSHFREIDIWKRYTTSLYFASVNNGHSW</sequence>
<evidence type="ECO:0000256" key="2">
    <source>
        <dbReference type="ARBA" id="ARBA00022826"/>
    </source>
</evidence>
<reference evidence="7" key="1">
    <citation type="journal article" date="2007" name="PLoS ONE">
        <title>The first genome sequence of an elite grapevine cultivar (Pinot noir Vitis vinifera L.): coping with a highly heterozygous genome.</title>
        <authorList>
            <person name="Velasco R."/>
            <person name="Zharkikh A."/>
            <person name="Troggio M."/>
            <person name="Cartwright D.A."/>
            <person name="Cestaro A."/>
            <person name="Pruss D."/>
            <person name="Pindo M."/>
            <person name="FitzGerald L.M."/>
            <person name="Vezzulli S."/>
            <person name="Reid J."/>
            <person name="Malacarne G."/>
            <person name="Iliev D."/>
            <person name="Coppola G."/>
            <person name="Wardell B."/>
            <person name="Micheletti D."/>
            <person name="Macalma T."/>
            <person name="Facci M."/>
            <person name="Mitchell J.T."/>
            <person name="Perazzolli M."/>
            <person name="Eldredge G."/>
            <person name="Gatto P."/>
            <person name="Oyzerski R."/>
            <person name="Moretto M."/>
            <person name="Gutin N."/>
            <person name="Stefanini M."/>
            <person name="Chen Y."/>
            <person name="Segala C."/>
            <person name="Davenport C."/>
            <person name="Dematte L."/>
            <person name="Mraz A."/>
            <person name="Battilana J."/>
            <person name="Stormo K."/>
            <person name="Costa F."/>
            <person name="Tao Q."/>
            <person name="Si-Ammour A."/>
            <person name="Harkins T."/>
            <person name="Lackey A."/>
            <person name="Perbost C."/>
            <person name="Taillon B."/>
            <person name="Stella A."/>
            <person name="Solovyev V."/>
            <person name="Fawcett J.A."/>
            <person name="Sterck L."/>
            <person name="Vandepoele K."/>
            <person name="Grando S.M."/>
            <person name="Toppo S."/>
            <person name="Moser C."/>
            <person name="Lanchbury J."/>
            <person name="Bogden R."/>
            <person name="Skolnick M."/>
            <person name="Sgaramella V."/>
            <person name="Bhatnagar S.K."/>
            <person name="Fontana P."/>
            <person name="Gutin A."/>
            <person name="Van de Peer Y."/>
            <person name="Salamini F."/>
            <person name="Viola R."/>
        </authorList>
    </citation>
    <scope>NUCLEOTIDE SEQUENCE</scope>
</reference>
<feature type="transmembrane region" description="Helical" evidence="6">
    <location>
        <begin position="296"/>
        <end position="317"/>
    </location>
</feature>
<protein>
    <submittedName>
        <fullName evidence="7">Uncharacterized protein</fullName>
    </submittedName>
</protein>
<keyword evidence="5" id="KW-0407">Ion channel</keyword>
<dbReference type="ExpressionAtlas" id="A5C282">
    <property type="expression patterns" value="baseline"/>
</dbReference>
<feature type="transmembrane region" description="Helical" evidence="6">
    <location>
        <begin position="338"/>
        <end position="360"/>
    </location>
</feature>
<feature type="transmembrane region" description="Helical" evidence="6">
    <location>
        <begin position="28"/>
        <end position="47"/>
    </location>
</feature>
<feature type="transmembrane region" description="Helical" evidence="6">
    <location>
        <begin position="271"/>
        <end position="290"/>
    </location>
</feature>
<dbReference type="AlphaFoldDB" id="A5C282"/>
<evidence type="ECO:0000313" key="7">
    <source>
        <dbReference type="EMBL" id="CAN72969.1"/>
    </source>
</evidence>
<keyword evidence="1" id="KW-0633">Potassium transport</keyword>
<dbReference type="SUPFAM" id="SSF81324">
    <property type="entry name" value="Voltage-gated potassium channels"/>
    <property type="match status" value="1"/>
</dbReference>
<dbReference type="GO" id="GO:0005249">
    <property type="term" value="F:voltage-gated potassium channel activity"/>
    <property type="evidence" value="ECO:0007669"/>
    <property type="project" value="InterPro"/>
</dbReference>
<keyword evidence="4" id="KW-0630">Potassium</keyword>
<keyword evidence="3" id="KW-0851">Voltage-gated channel</keyword>
<name>A5C282_VITVI</name>
<evidence type="ECO:0000256" key="1">
    <source>
        <dbReference type="ARBA" id="ARBA00022538"/>
    </source>
</evidence>
<keyword evidence="6" id="KW-1133">Transmembrane helix</keyword>
<dbReference type="PANTHER" id="PTHR45743">
    <property type="entry name" value="POTASSIUM CHANNEL AKT1"/>
    <property type="match status" value="1"/>
</dbReference>
<keyword evidence="3" id="KW-0406">Ion transport</keyword>